<keyword evidence="2" id="KW-1185">Reference proteome</keyword>
<gene>
    <name evidence="1" type="ORF">LPJ66_002370</name>
</gene>
<dbReference type="EMBL" id="JANBPG010000187">
    <property type="protein sequence ID" value="KAJ1899030.1"/>
    <property type="molecule type" value="Genomic_DNA"/>
</dbReference>
<evidence type="ECO:0000313" key="2">
    <source>
        <dbReference type="Proteomes" id="UP001150581"/>
    </source>
</evidence>
<reference evidence="1" key="1">
    <citation type="submission" date="2022-07" db="EMBL/GenBank/DDBJ databases">
        <title>Phylogenomic reconstructions and comparative analyses of Kickxellomycotina fungi.</title>
        <authorList>
            <person name="Reynolds N.K."/>
            <person name="Stajich J.E."/>
            <person name="Barry K."/>
            <person name="Grigoriev I.V."/>
            <person name="Crous P."/>
            <person name="Smith M.E."/>
        </authorList>
    </citation>
    <scope>NUCLEOTIDE SEQUENCE</scope>
    <source>
        <strain evidence="1">Benny 63K</strain>
    </source>
</reference>
<comment type="caution">
    <text evidence="1">The sequence shown here is derived from an EMBL/GenBank/DDBJ whole genome shotgun (WGS) entry which is preliminary data.</text>
</comment>
<name>A0ACC1IQN6_9FUNG</name>
<sequence length="566" mass="60889">MASSLQSLISEYGHLVDGDLIASIWAEQQHDPTKCHNIIRMLSGQQPTATHMAPRSITSSSSDTVTTNTTATGSHSDNPNHPSTTSSSLSEPIEAIDSPKELVDFLEACFPECGRDYLLSKVDEIFRNVGGEKADPVEALDMVANSLYNDQAAVDGQEYRRGTAAIADRKAETALDAIEAQYTVPCAQKGKRKGKGKARKGRNTTMPSTAGCGAESRGNAWESIGGDLESLCAIFPMLSTGTVRSAYHRCGASIDRAVGELAGRVERTQVPKPAPGRTQCISEAAVAQTMATLRELFADVDEGALERAARETADFNAAIDRVFQISSEPKGNGDKAGAEAEAKAKRGGVKWHRAPELSRHRVQPTNASADRPAVHDVFDRVPLAALSGAARQWASEHRADPAYCRQRASELLARRNELYTKAASAYGRRHGLRHHGGTALYYSAEGHRLDARARVWRMRAAQASVAEMRRADAGVVDLHGLTRAEAVAVVLEEVERWHAAGKCGRLHAVTGLGNHSVGGRACLHPSVVKALREQGWWFEEGRGYVDVLGVVTAGARMRFGGGGEEP</sequence>
<accession>A0ACC1IQN6</accession>
<proteinExistence type="predicted"/>
<evidence type="ECO:0000313" key="1">
    <source>
        <dbReference type="EMBL" id="KAJ1899030.1"/>
    </source>
</evidence>
<dbReference type="Proteomes" id="UP001150581">
    <property type="component" value="Unassembled WGS sequence"/>
</dbReference>
<organism evidence="1 2">
    <name type="scientific">Kickxella alabastrina</name>
    <dbReference type="NCBI Taxonomy" id="61397"/>
    <lineage>
        <taxon>Eukaryota</taxon>
        <taxon>Fungi</taxon>
        <taxon>Fungi incertae sedis</taxon>
        <taxon>Zoopagomycota</taxon>
        <taxon>Kickxellomycotina</taxon>
        <taxon>Kickxellomycetes</taxon>
        <taxon>Kickxellales</taxon>
        <taxon>Kickxellaceae</taxon>
        <taxon>Kickxella</taxon>
    </lineage>
</organism>
<protein>
    <submittedName>
        <fullName evidence="1">Uncharacterized protein</fullName>
    </submittedName>
</protein>